<evidence type="ECO:0000313" key="3">
    <source>
        <dbReference type="EnsemblMetazoa" id="ENSAATROPP009373"/>
    </source>
</evidence>
<dbReference type="AlphaFoldDB" id="A0AAG5DF41"/>
<sequence>MSGNQLFNFGRRYIHILSPMWSGTSQLNKNSEEALRKILESKFPLAKNITVSDISGGCGSMYEIFVETKEFKGLSTIKQHRLITETLKSEIKSMHGLRIHTVSV</sequence>
<reference evidence="3" key="2">
    <citation type="submission" date="2024-04" db="UniProtKB">
        <authorList>
            <consortium name="EnsemblMetazoa"/>
        </authorList>
    </citation>
    <scope>IDENTIFICATION</scope>
    <source>
        <strain evidence="3">EBRO</strain>
    </source>
</reference>
<dbReference type="PANTHER" id="PTHR46188">
    <property type="entry name" value="BOLA-LIKE PROTEIN 3"/>
    <property type="match status" value="1"/>
</dbReference>
<protein>
    <recommendedName>
        <fullName evidence="5">BolA-like protein 3</fullName>
    </recommendedName>
</protein>
<evidence type="ECO:0000256" key="1">
    <source>
        <dbReference type="ARBA" id="ARBA00005578"/>
    </source>
</evidence>
<reference evidence="4" key="1">
    <citation type="submission" date="2021-09" db="EMBL/GenBank/DDBJ databases">
        <authorList>
            <consortium name="Infravec"/>
            <person name="Campbell I L."/>
            <person name="Maslen G."/>
            <person name="Yates A."/>
        </authorList>
    </citation>
    <scope>NUCLEOTIDE SEQUENCE [LARGE SCALE GENOMIC DNA]</scope>
    <source>
        <strain evidence="4">Infravec2 EBRE</strain>
    </source>
</reference>
<keyword evidence="4" id="KW-1185">Reference proteome</keyword>
<dbReference type="InterPro" id="IPR036065">
    <property type="entry name" value="BolA-like_sf"/>
</dbReference>
<dbReference type="SUPFAM" id="SSF82657">
    <property type="entry name" value="BolA-like"/>
    <property type="match status" value="1"/>
</dbReference>
<dbReference type="Pfam" id="PF01722">
    <property type="entry name" value="BolA"/>
    <property type="match status" value="1"/>
</dbReference>
<name>A0AAG5DF41_ANOAO</name>
<accession>A0AAG5DF41</accession>
<evidence type="ECO:0000313" key="4">
    <source>
        <dbReference type="Proteomes" id="UP000075880"/>
    </source>
</evidence>
<proteinExistence type="inferred from homology"/>
<dbReference type="InterPro" id="IPR052275">
    <property type="entry name" value="Mt_Fe-S_assembly_factor"/>
</dbReference>
<dbReference type="EnsemblMetazoa" id="ENSAATROPT004528">
    <property type="protein sequence ID" value="ENSAATROPP004340"/>
    <property type="gene ID" value="ENSAATROPG003600"/>
</dbReference>
<evidence type="ECO:0000256" key="2">
    <source>
        <dbReference type="RuleBase" id="RU003860"/>
    </source>
</evidence>
<dbReference type="Gene3D" id="3.30.300.90">
    <property type="entry name" value="BolA-like"/>
    <property type="match status" value="1"/>
</dbReference>
<comment type="similarity">
    <text evidence="1 2">Belongs to the BolA/IbaG family.</text>
</comment>
<dbReference type="GO" id="GO:0005759">
    <property type="term" value="C:mitochondrial matrix"/>
    <property type="evidence" value="ECO:0007669"/>
    <property type="project" value="TreeGrafter"/>
</dbReference>
<dbReference type="PANTHER" id="PTHR46188:SF1">
    <property type="entry name" value="BOLA-LIKE PROTEIN 3"/>
    <property type="match status" value="1"/>
</dbReference>
<evidence type="ECO:0008006" key="5">
    <source>
        <dbReference type="Google" id="ProtNLM"/>
    </source>
</evidence>
<dbReference type="Proteomes" id="UP000075880">
    <property type="component" value="Unassembled WGS sequence"/>
</dbReference>
<organism evidence="3 4">
    <name type="scientific">Anopheles atroparvus</name>
    <name type="common">European mosquito</name>
    <dbReference type="NCBI Taxonomy" id="41427"/>
    <lineage>
        <taxon>Eukaryota</taxon>
        <taxon>Metazoa</taxon>
        <taxon>Ecdysozoa</taxon>
        <taxon>Arthropoda</taxon>
        <taxon>Hexapoda</taxon>
        <taxon>Insecta</taxon>
        <taxon>Pterygota</taxon>
        <taxon>Neoptera</taxon>
        <taxon>Endopterygota</taxon>
        <taxon>Diptera</taxon>
        <taxon>Nematocera</taxon>
        <taxon>Culicoidea</taxon>
        <taxon>Culicidae</taxon>
        <taxon>Anophelinae</taxon>
        <taxon>Anopheles</taxon>
    </lineage>
</organism>
<dbReference type="InterPro" id="IPR002634">
    <property type="entry name" value="BolA"/>
</dbReference>
<dbReference type="EnsemblMetazoa" id="ENSAATROPT010389">
    <property type="protein sequence ID" value="ENSAATROPP009373"/>
    <property type="gene ID" value="ENSAATROPG008444"/>
</dbReference>